<keyword evidence="7" id="KW-1185">Reference proteome</keyword>
<dbReference type="GO" id="GO:0003723">
    <property type="term" value="F:RNA binding"/>
    <property type="evidence" value="ECO:0007669"/>
    <property type="project" value="TreeGrafter"/>
</dbReference>
<dbReference type="AlphaFoldDB" id="A0AAV2N6H4"/>
<evidence type="ECO:0000256" key="3">
    <source>
        <dbReference type="ARBA" id="ARBA00023242"/>
    </source>
</evidence>
<evidence type="ECO:0000256" key="4">
    <source>
        <dbReference type="SAM" id="MobiDB-lite"/>
    </source>
</evidence>
<evidence type="ECO:0000313" key="7">
    <source>
        <dbReference type="Proteomes" id="UP001497644"/>
    </source>
</evidence>
<dbReference type="GO" id="GO:0001682">
    <property type="term" value="P:tRNA 5'-leader removal"/>
    <property type="evidence" value="ECO:0007669"/>
    <property type="project" value="TreeGrafter"/>
</dbReference>
<dbReference type="InterPro" id="IPR036882">
    <property type="entry name" value="Alba-like_dom_sf"/>
</dbReference>
<dbReference type="InterPro" id="IPR002775">
    <property type="entry name" value="DNA/RNA-bd_Alba-like"/>
</dbReference>
<dbReference type="InterPro" id="IPR051958">
    <property type="entry name" value="Alba-like_NAB"/>
</dbReference>
<proteinExistence type="inferred from homology"/>
<dbReference type="PANTHER" id="PTHR13516">
    <property type="entry name" value="RIBONUCLEASE P SUBUNIT P25"/>
    <property type="match status" value="1"/>
</dbReference>
<dbReference type="GO" id="GO:0000172">
    <property type="term" value="C:ribonuclease MRP complex"/>
    <property type="evidence" value="ECO:0007669"/>
    <property type="project" value="TreeGrafter"/>
</dbReference>
<reference evidence="6" key="1">
    <citation type="submission" date="2024-04" db="EMBL/GenBank/DDBJ databases">
        <authorList>
            <consortium name="Molecular Ecology Group"/>
        </authorList>
    </citation>
    <scope>NUCLEOTIDE SEQUENCE</scope>
</reference>
<protein>
    <recommendedName>
        <fullName evidence="5">DNA/RNA-binding protein Alba-like domain-containing protein</fullName>
    </recommendedName>
</protein>
<comment type="similarity">
    <text evidence="2">Belongs to the histone-like Alba family.</text>
</comment>
<dbReference type="GO" id="GO:0005634">
    <property type="term" value="C:nucleus"/>
    <property type="evidence" value="ECO:0007669"/>
    <property type="project" value="UniProtKB-SubCell"/>
</dbReference>
<dbReference type="Gene3D" id="3.30.110.20">
    <property type="entry name" value="Alba-like domain"/>
    <property type="match status" value="1"/>
</dbReference>
<organism evidence="6 7">
    <name type="scientific">Lasius platythorax</name>
    <dbReference type="NCBI Taxonomy" id="488582"/>
    <lineage>
        <taxon>Eukaryota</taxon>
        <taxon>Metazoa</taxon>
        <taxon>Ecdysozoa</taxon>
        <taxon>Arthropoda</taxon>
        <taxon>Hexapoda</taxon>
        <taxon>Insecta</taxon>
        <taxon>Pterygota</taxon>
        <taxon>Neoptera</taxon>
        <taxon>Endopterygota</taxon>
        <taxon>Hymenoptera</taxon>
        <taxon>Apocrita</taxon>
        <taxon>Aculeata</taxon>
        <taxon>Formicoidea</taxon>
        <taxon>Formicidae</taxon>
        <taxon>Formicinae</taxon>
        <taxon>Lasius</taxon>
        <taxon>Lasius</taxon>
    </lineage>
</organism>
<evidence type="ECO:0000256" key="2">
    <source>
        <dbReference type="ARBA" id="ARBA00008018"/>
    </source>
</evidence>
<comment type="subcellular location">
    <subcellularLocation>
        <location evidence="1">Nucleus</location>
    </subcellularLocation>
</comment>
<accession>A0AAV2N6H4</accession>
<dbReference type="Pfam" id="PF01918">
    <property type="entry name" value="Alba"/>
    <property type="match status" value="1"/>
</dbReference>
<evidence type="ECO:0000259" key="5">
    <source>
        <dbReference type="Pfam" id="PF01918"/>
    </source>
</evidence>
<gene>
    <name evidence="6" type="ORF">LPLAT_LOCUS1858</name>
</gene>
<evidence type="ECO:0000256" key="1">
    <source>
        <dbReference type="ARBA" id="ARBA00004123"/>
    </source>
</evidence>
<name>A0AAV2N6H4_9HYME</name>
<dbReference type="Proteomes" id="UP001497644">
    <property type="component" value="Chromosome 10"/>
</dbReference>
<dbReference type="SUPFAM" id="SSF82704">
    <property type="entry name" value="AlbA-like"/>
    <property type="match status" value="1"/>
</dbReference>
<feature type="domain" description="DNA/RNA-binding protein Alba-like" evidence="5">
    <location>
        <begin position="36"/>
        <end position="96"/>
    </location>
</feature>
<dbReference type="EMBL" id="OZ034833">
    <property type="protein sequence ID" value="CAL1675470.1"/>
    <property type="molecule type" value="Genomic_DNA"/>
</dbReference>
<feature type="region of interest" description="Disordered" evidence="4">
    <location>
        <begin position="1"/>
        <end position="24"/>
    </location>
</feature>
<sequence length="205" mass="23272">MGKSKLKKRLKREEESTEEPTNTKVPIDNLPKKFLWMHVKSGTKIRKILGYALKEFPSHNSIVWTGIGQGIAKAISCAELFKRKHEGLHQVTKLCYIESEKDITTETHRIPEVHILLTKNIKDTTELGYQAPGDCGEFPEKEDAVKSKPTIIKNVDTMSCNDTEQLVIKKLNIGQKRNNKSINNAELSSKKTIFFACDPNIFLSF</sequence>
<keyword evidence="3" id="KW-0539">Nucleus</keyword>
<dbReference type="PANTHER" id="PTHR13516:SF4">
    <property type="entry name" value="FI09323P"/>
    <property type="match status" value="1"/>
</dbReference>
<evidence type="ECO:0000313" key="6">
    <source>
        <dbReference type="EMBL" id="CAL1675470.1"/>
    </source>
</evidence>
<feature type="compositionally biased region" description="Basic residues" evidence="4">
    <location>
        <begin position="1"/>
        <end position="10"/>
    </location>
</feature>